<gene>
    <name evidence="9" type="primary">nrfD</name>
    <name evidence="9" type="ORF">ACFFF6_16435</name>
</gene>
<keyword evidence="5 8" id="KW-1133">Transmembrane helix</keyword>
<evidence type="ECO:0000256" key="4">
    <source>
        <dbReference type="ARBA" id="ARBA00022692"/>
    </source>
</evidence>
<dbReference type="InterPro" id="IPR052049">
    <property type="entry name" value="Electron_transfer_protein"/>
</dbReference>
<evidence type="ECO:0000313" key="10">
    <source>
        <dbReference type="Proteomes" id="UP001589793"/>
    </source>
</evidence>
<sequence>ARRRRRRVGPPPAHRGDLGRLGSGDGGREMPMVQDMEFSSYYGRPVVKAPPWGAPIGLYLFVGGLAGASSLLGAGAALTGRPRLRRNARLTALAAVGVGTPALIADLGRPERFLHMLRVLKPTSPMSLGTWILSGFASTAGIAAAVEVDRMLAGRLPLGPLRPVLRCAEAPAAAASAALGAPLAAYTAVLLGDTAVPTWAASRRGLAYVFVSSATIAASGLALLTTPPAETGPVRALAALGAVGDVAGMHVTKAGMHPLEAEPLETGAAGRKLRWAERLAVAGGIGALLGGRSRVIAAASGIALATASALTRFGVLEAGLESVKDPRRVMIPQRERLEARRAAGVVDDSITTGPRRSADA</sequence>
<proteinExistence type="inferred from homology"/>
<dbReference type="Pfam" id="PF03916">
    <property type="entry name" value="NrfD"/>
    <property type="match status" value="1"/>
</dbReference>
<comment type="subcellular location">
    <subcellularLocation>
        <location evidence="1">Cell membrane</location>
        <topology evidence="1">Multi-pass membrane protein</topology>
    </subcellularLocation>
</comment>
<comment type="caution">
    <text evidence="9">The sequence shown here is derived from an EMBL/GenBank/DDBJ whole genome shotgun (WGS) entry which is preliminary data.</text>
</comment>
<reference evidence="9 10" key="1">
    <citation type="submission" date="2024-09" db="EMBL/GenBank/DDBJ databases">
        <authorList>
            <person name="Sun Q."/>
            <person name="Mori K."/>
        </authorList>
    </citation>
    <scope>NUCLEOTIDE SEQUENCE [LARGE SCALE GENOMIC DNA]</scope>
    <source>
        <strain evidence="9 10">CICC 10874</strain>
    </source>
</reference>
<evidence type="ECO:0000256" key="8">
    <source>
        <dbReference type="SAM" id="Phobius"/>
    </source>
</evidence>
<feature type="transmembrane region" description="Helical" evidence="8">
    <location>
        <begin position="56"/>
        <end position="78"/>
    </location>
</feature>
<evidence type="ECO:0000256" key="7">
    <source>
        <dbReference type="SAM" id="MobiDB-lite"/>
    </source>
</evidence>
<accession>A0ABV6REW8</accession>
<dbReference type="PANTHER" id="PTHR34856">
    <property type="entry name" value="PROTEIN NRFD"/>
    <property type="match status" value="1"/>
</dbReference>
<keyword evidence="6 8" id="KW-0472">Membrane</keyword>
<protein>
    <submittedName>
        <fullName evidence="9">NrfD/PsrC family molybdoenzyme membrane anchor subunit</fullName>
    </submittedName>
</protein>
<evidence type="ECO:0000256" key="1">
    <source>
        <dbReference type="ARBA" id="ARBA00004651"/>
    </source>
</evidence>
<keyword evidence="10" id="KW-1185">Reference proteome</keyword>
<evidence type="ECO:0000256" key="5">
    <source>
        <dbReference type="ARBA" id="ARBA00022989"/>
    </source>
</evidence>
<evidence type="ECO:0000256" key="2">
    <source>
        <dbReference type="ARBA" id="ARBA00008929"/>
    </source>
</evidence>
<evidence type="ECO:0000256" key="6">
    <source>
        <dbReference type="ARBA" id="ARBA00023136"/>
    </source>
</evidence>
<dbReference type="Proteomes" id="UP001589793">
    <property type="component" value="Unassembled WGS sequence"/>
</dbReference>
<evidence type="ECO:0000256" key="3">
    <source>
        <dbReference type="ARBA" id="ARBA00022475"/>
    </source>
</evidence>
<comment type="similarity">
    <text evidence="2">Belongs to the NrfD family.</text>
</comment>
<organism evidence="9 10">
    <name type="scientific">Brachybacterium hainanense</name>
    <dbReference type="NCBI Taxonomy" id="1541174"/>
    <lineage>
        <taxon>Bacteria</taxon>
        <taxon>Bacillati</taxon>
        <taxon>Actinomycetota</taxon>
        <taxon>Actinomycetes</taxon>
        <taxon>Micrococcales</taxon>
        <taxon>Dermabacteraceae</taxon>
        <taxon>Brachybacterium</taxon>
    </lineage>
</organism>
<dbReference type="PANTHER" id="PTHR34856:SF2">
    <property type="entry name" value="PROTEIN NRFD"/>
    <property type="match status" value="1"/>
</dbReference>
<keyword evidence="3" id="KW-1003">Cell membrane</keyword>
<feature type="transmembrane region" description="Helical" evidence="8">
    <location>
        <begin position="128"/>
        <end position="146"/>
    </location>
</feature>
<dbReference type="EMBL" id="JBHLSV010000026">
    <property type="protein sequence ID" value="MFC0675540.1"/>
    <property type="molecule type" value="Genomic_DNA"/>
</dbReference>
<name>A0ABV6REW8_9MICO</name>
<feature type="region of interest" description="Disordered" evidence="7">
    <location>
        <begin position="1"/>
        <end position="29"/>
    </location>
</feature>
<feature type="transmembrane region" description="Helical" evidence="8">
    <location>
        <begin position="167"/>
        <end position="186"/>
    </location>
</feature>
<feature type="non-terminal residue" evidence="9">
    <location>
        <position position="1"/>
    </location>
</feature>
<dbReference type="RefSeq" id="WP_376982571.1">
    <property type="nucleotide sequence ID" value="NZ_JBHLSV010000026.1"/>
</dbReference>
<feature type="transmembrane region" description="Helical" evidence="8">
    <location>
        <begin position="90"/>
        <end position="108"/>
    </location>
</feature>
<feature type="transmembrane region" description="Helical" evidence="8">
    <location>
        <begin position="206"/>
        <end position="225"/>
    </location>
</feature>
<dbReference type="InterPro" id="IPR005614">
    <property type="entry name" value="NrfD-like"/>
</dbReference>
<keyword evidence="4 8" id="KW-0812">Transmembrane</keyword>
<evidence type="ECO:0000313" key="9">
    <source>
        <dbReference type="EMBL" id="MFC0675540.1"/>
    </source>
</evidence>
<dbReference type="Gene3D" id="1.20.1630.10">
    <property type="entry name" value="Formate dehydrogenase/DMSO reductase domain"/>
    <property type="match status" value="1"/>
</dbReference>